<dbReference type="FunFam" id="1.20.1310.10:FF:000014">
    <property type="entry name" value="Cullin 5"/>
    <property type="match status" value="1"/>
</dbReference>
<dbReference type="InterPro" id="IPR059120">
    <property type="entry name" value="Cullin-like_AB"/>
</dbReference>
<dbReference type="PANTHER" id="PTHR11932">
    <property type="entry name" value="CULLIN"/>
    <property type="match status" value="1"/>
</dbReference>
<dbReference type="InterPro" id="IPR036388">
    <property type="entry name" value="WH-like_DNA-bd_sf"/>
</dbReference>
<dbReference type="Pfam" id="PF00888">
    <property type="entry name" value="Cullin"/>
    <property type="match status" value="1"/>
</dbReference>
<dbReference type="InParanoid" id="A0A1X7VJD6"/>
<evidence type="ECO:0000313" key="14">
    <source>
        <dbReference type="Proteomes" id="UP000007879"/>
    </source>
</evidence>
<dbReference type="FunFam" id="1.10.10.10:FF:000142">
    <property type="entry name" value="Cullin 5"/>
    <property type="match status" value="1"/>
</dbReference>
<dbReference type="InterPro" id="IPR045093">
    <property type="entry name" value="Cullin"/>
</dbReference>
<dbReference type="GO" id="GO:0005634">
    <property type="term" value="C:nucleus"/>
    <property type="evidence" value="ECO:0007669"/>
    <property type="project" value="UniProtKB-SubCell"/>
</dbReference>
<reference evidence="13" key="2">
    <citation type="submission" date="2017-05" db="UniProtKB">
        <authorList>
            <consortium name="EnsemblMetazoa"/>
        </authorList>
    </citation>
    <scope>IDENTIFICATION</scope>
</reference>
<dbReference type="Gene3D" id="1.10.10.10">
    <property type="entry name" value="Winged helix-like DNA-binding domain superfamily/Winged helix DNA-binding domain"/>
    <property type="match status" value="1"/>
</dbReference>
<dbReference type="SMART" id="SM00182">
    <property type="entry name" value="CULLIN"/>
    <property type="match status" value="1"/>
</dbReference>
<keyword evidence="6" id="KW-0833">Ubl conjugation pathway</keyword>
<accession>A0A1X7VJD6</accession>
<reference evidence="14" key="1">
    <citation type="journal article" date="2010" name="Nature">
        <title>The Amphimedon queenslandica genome and the evolution of animal complexity.</title>
        <authorList>
            <person name="Srivastava M."/>
            <person name="Simakov O."/>
            <person name="Chapman J."/>
            <person name="Fahey B."/>
            <person name="Gauthier M.E."/>
            <person name="Mitros T."/>
            <person name="Richards G.S."/>
            <person name="Conaco C."/>
            <person name="Dacre M."/>
            <person name="Hellsten U."/>
            <person name="Larroux C."/>
            <person name="Putnam N.H."/>
            <person name="Stanke M."/>
            <person name="Adamska M."/>
            <person name="Darling A."/>
            <person name="Degnan S.M."/>
            <person name="Oakley T.H."/>
            <person name="Plachetzki D.C."/>
            <person name="Zhai Y."/>
            <person name="Adamski M."/>
            <person name="Calcino A."/>
            <person name="Cummins S.F."/>
            <person name="Goodstein D.M."/>
            <person name="Harris C."/>
            <person name="Jackson D.J."/>
            <person name="Leys S.P."/>
            <person name="Shu S."/>
            <person name="Woodcroft B.J."/>
            <person name="Vervoort M."/>
            <person name="Kosik K.S."/>
            <person name="Manning G."/>
            <person name="Degnan B.M."/>
            <person name="Rokhsar D.S."/>
        </authorList>
    </citation>
    <scope>NUCLEOTIDE SEQUENCE [LARGE SCALE GENOMIC DNA]</scope>
</reference>
<dbReference type="GO" id="GO:0006511">
    <property type="term" value="P:ubiquitin-dependent protein catabolic process"/>
    <property type="evidence" value="ECO:0007669"/>
    <property type="project" value="InterPro"/>
</dbReference>
<evidence type="ECO:0000256" key="7">
    <source>
        <dbReference type="ARBA" id="ARBA00022843"/>
    </source>
</evidence>
<dbReference type="STRING" id="400682.A0A1X7VJD6"/>
<dbReference type="Gene3D" id="1.20.1310.10">
    <property type="entry name" value="Cullin Repeats"/>
    <property type="match status" value="4"/>
</dbReference>
<dbReference type="Proteomes" id="UP000007879">
    <property type="component" value="Unassembled WGS sequence"/>
</dbReference>
<dbReference type="EnsemblMetazoa" id="Aqu2.1.39920_001">
    <property type="protein sequence ID" value="Aqu2.1.39920_001"/>
    <property type="gene ID" value="Aqu2.1.39920"/>
</dbReference>
<evidence type="ECO:0000256" key="3">
    <source>
        <dbReference type="ARBA" id="ARBA00006019"/>
    </source>
</evidence>
<dbReference type="GO" id="GO:0007165">
    <property type="term" value="P:signal transduction"/>
    <property type="evidence" value="ECO:0007669"/>
    <property type="project" value="UniProtKB-ARBA"/>
</dbReference>
<dbReference type="OMA" id="FWINQQF"/>
<dbReference type="InterPro" id="IPR036317">
    <property type="entry name" value="Cullin_homology_sf"/>
</dbReference>
<dbReference type="GO" id="GO:0031461">
    <property type="term" value="C:cullin-RING ubiquitin ligase complex"/>
    <property type="evidence" value="ECO:0007669"/>
    <property type="project" value="InterPro"/>
</dbReference>
<evidence type="ECO:0000313" key="13">
    <source>
        <dbReference type="EnsemblMetazoa" id="Aqu2.1.39920_001"/>
    </source>
</evidence>
<dbReference type="FunFam" id="1.20.1310.10:FF:000009">
    <property type="entry name" value="Cullin 5"/>
    <property type="match status" value="1"/>
</dbReference>
<organism evidence="13">
    <name type="scientific">Amphimedon queenslandica</name>
    <name type="common">Sponge</name>
    <dbReference type="NCBI Taxonomy" id="400682"/>
    <lineage>
        <taxon>Eukaryota</taxon>
        <taxon>Metazoa</taxon>
        <taxon>Porifera</taxon>
        <taxon>Demospongiae</taxon>
        <taxon>Heteroscleromorpha</taxon>
        <taxon>Haplosclerida</taxon>
        <taxon>Niphatidae</taxon>
        <taxon>Amphimedon</taxon>
    </lineage>
</organism>
<dbReference type="PROSITE" id="PS50069">
    <property type="entry name" value="CULLIN_2"/>
    <property type="match status" value="1"/>
</dbReference>
<dbReference type="InterPro" id="IPR019559">
    <property type="entry name" value="Cullin_neddylation_domain"/>
</dbReference>
<dbReference type="SUPFAM" id="SSF75632">
    <property type="entry name" value="Cullin homology domain"/>
    <property type="match status" value="1"/>
</dbReference>
<dbReference type="OrthoDB" id="27073at2759"/>
<dbReference type="Gene3D" id="3.30.230.130">
    <property type="entry name" value="Cullin, Chain C, Domain 2"/>
    <property type="match status" value="1"/>
</dbReference>
<dbReference type="InterPro" id="IPR016158">
    <property type="entry name" value="Cullin_homology"/>
</dbReference>
<keyword evidence="5" id="KW-0597">Phosphoprotein</keyword>
<evidence type="ECO:0000256" key="1">
    <source>
        <dbReference type="ARBA" id="ARBA00004123"/>
    </source>
</evidence>
<dbReference type="SMART" id="SM00884">
    <property type="entry name" value="Cullin_Nedd8"/>
    <property type="match status" value="1"/>
</dbReference>
<proteinExistence type="inferred from homology"/>
<evidence type="ECO:0000256" key="6">
    <source>
        <dbReference type="ARBA" id="ARBA00022786"/>
    </source>
</evidence>
<evidence type="ECO:0000256" key="5">
    <source>
        <dbReference type="ARBA" id="ARBA00022553"/>
    </source>
</evidence>
<name>A0A1X7VJD6_AMPQE</name>
<dbReference type="GO" id="GO:0031625">
    <property type="term" value="F:ubiquitin protein ligase binding"/>
    <property type="evidence" value="ECO:0007669"/>
    <property type="project" value="InterPro"/>
</dbReference>
<dbReference type="InterPro" id="IPR016159">
    <property type="entry name" value="Cullin_repeat-like_dom_sf"/>
</dbReference>
<dbReference type="SUPFAM" id="SSF46785">
    <property type="entry name" value="Winged helix' DNA-binding domain"/>
    <property type="match status" value="1"/>
</dbReference>
<dbReference type="EnsemblMetazoa" id="XM_019993089.1">
    <property type="protein sequence ID" value="XP_019848648.1"/>
    <property type="gene ID" value="LOC100638456"/>
</dbReference>
<keyword evidence="4" id="KW-1017">Isopeptide bond</keyword>
<sequence length="780" mass="90519">MASVGTSSALLRGNGSSNFTDQWPKMQPIVVKLLKQQEITRQEWQDLFWDVHTVCSWDEKAPAKIQKALEEVILEFTREIQTSVSQHKEESALLKAYIKEWTKFFTQCQYLPLPFQSIEVENSANKANKKRQEGNKVQVLMLQTWNRSIFADVRSQLLSAAMSFLYKERSGEAYDAQLVIGVRESFVNLCTDTSNKLQIYLEYFEKSYLEATKEFYTSSSSQYLSENGVQNYMRYASDKISEEQRRATRYLETSKDSQSVKLVMTELDRILIKTHSDVILEECPKLISANEVEKLMVMYRLMDRIANGVDPMLKCLESHIVNTGLSDMKAHAEVITTDSEKYIEELLKLFKLFSELVKDAFGDDSRFLTSRDIAYKKVVNDVSVFKLELGTKGKVSGASKTHPESKCPELLANYCDLLLRKTPLSKKLTSEEIDEKLRSVLLVLKYVQNKDVFMRYHKTHLTRRLILETSADSEKEENMVEWLRDVGMPAEYVNKLARMFQDIKVSDDLNTEFKDKNKGSDTADLVNIKVLNAGAWSRSSERVPVSLPTELEDFIPEVEEFYRKKHNGRKLTWHHIMSNGSITFQNQVGKYELEVTTFQMAVLFAWNQRPEDKISFESLRLATELPDPELRRTLWSLVAFPKMKRQVLLAEPEVASFKEFCDLTMFYVNQEFGLVKQGKLQKRGKINLIGRLQLTTEKTKEEDNEGIVQLRILRTQEAIVKIMKMRKRLTNAALQTELVEILKNMFIPPKKMIKEQIEWLIENKYMKRDEDNLSTFIYLA</sequence>
<evidence type="ECO:0000256" key="10">
    <source>
        <dbReference type="PROSITE-ProRule" id="PRU00330"/>
    </source>
</evidence>
<dbReference type="FunFam" id="3.30.230.130:FF:000004">
    <property type="entry name" value="Cullin 5"/>
    <property type="match status" value="1"/>
</dbReference>
<dbReference type="Pfam" id="PF10557">
    <property type="entry name" value="Cullin_Nedd8"/>
    <property type="match status" value="1"/>
</dbReference>
<comment type="similarity">
    <text evidence="3 10 11">Belongs to the cullin family.</text>
</comment>
<dbReference type="AlphaFoldDB" id="A0A1X7VJD6"/>
<comment type="subcellular location">
    <subcellularLocation>
        <location evidence="1">Nucleus</location>
    </subcellularLocation>
</comment>
<evidence type="ECO:0000259" key="12">
    <source>
        <dbReference type="PROSITE" id="PS50069"/>
    </source>
</evidence>
<dbReference type="KEGG" id="aqu:100638456"/>
<evidence type="ECO:0000256" key="9">
    <source>
        <dbReference type="ARBA" id="ARBA00040451"/>
    </source>
</evidence>
<dbReference type="InterPro" id="IPR016157">
    <property type="entry name" value="Cullin_CS"/>
</dbReference>
<dbReference type="SUPFAM" id="SSF74788">
    <property type="entry name" value="Cullin repeat-like"/>
    <property type="match status" value="1"/>
</dbReference>
<feature type="domain" description="Cullin family profile" evidence="12">
    <location>
        <begin position="406"/>
        <end position="638"/>
    </location>
</feature>
<dbReference type="Pfam" id="PF26557">
    <property type="entry name" value="Cullin_AB"/>
    <property type="match status" value="1"/>
</dbReference>
<keyword evidence="14" id="KW-1185">Reference proteome</keyword>
<protein>
    <recommendedName>
        <fullName evidence="9">Cullin-5</fullName>
    </recommendedName>
</protein>
<dbReference type="InterPro" id="IPR036390">
    <property type="entry name" value="WH_DNA-bd_sf"/>
</dbReference>
<keyword evidence="7" id="KW-0832">Ubl conjugation</keyword>
<dbReference type="eggNOG" id="KOG2285">
    <property type="taxonomic scope" value="Eukaryota"/>
</dbReference>
<keyword evidence="8" id="KW-0539">Nucleus</keyword>
<evidence type="ECO:0000256" key="8">
    <source>
        <dbReference type="ARBA" id="ARBA00023242"/>
    </source>
</evidence>
<evidence type="ECO:0000256" key="11">
    <source>
        <dbReference type="RuleBase" id="RU003829"/>
    </source>
</evidence>
<gene>
    <name evidence="13" type="primary">100638456</name>
</gene>
<dbReference type="PROSITE" id="PS01256">
    <property type="entry name" value="CULLIN_1"/>
    <property type="match status" value="1"/>
</dbReference>
<comment type="pathway">
    <text evidence="2">Protein modification; protein ubiquitination.</text>
</comment>
<evidence type="ECO:0000256" key="4">
    <source>
        <dbReference type="ARBA" id="ARBA00022499"/>
    </source>
</evidence>
<dbReference type="GO" id="GO:0016567">
    <property type="term" value="P:protein ubiquitination"/>
    <property type="evidence" value="ECO:0007669"/>
    <property type="project" value="UniProtKB-ARBA"/>
</dbReference>
<evidence type="ECO:0000256" key="2">
    <source>
        <dbReference type="ARBA" id="ARBA00004906"/>
    </source>
</evidence>
<dbReference type="InterPro" id="IPR001373">
    <property type="entry name" value="Cullin_N"/>
</dbReference>